<evidence type="ECO:0000256" key="1">
    <source>
        <dbReference type="SAM" id="MobiDB-lite"/>
    </source>
</evidence>
<protein>
    <submittedName>
        <fullName evidence="3">Uncharacterized protein</fullName>
    </submittedName>
</protein>
<sequence length="103" mass="11367">MKKKNNALGKIAIATAAIGLGTYIYKKFIKKNCEDDGDLDSGVVETEDLDDNCCENDKENKDESEKNTGCCCGDSSDETDSSFEIKLDNLNKEDTTPDEDKQE</sequence>
<dbReference type="Proteomes" id="UP000239706">
    <property type="component" value="Unassembled WGS sequence"/>
</dbReference>
<dbReference type="RefSeq" id="WP_106062682.1">
    <property type="nucleotide sequence ID" value="NZ_PVXO01000009.1"/>
</dbReference>
<feature type="transmembrane region" description="Helical" evidence="2">
    <location>
        <begin position="7"/>
        <end position="25"/>
    </location>
</feature>
<dbReference type="EMBL" id="PVXO01000009">
    <property type="protein sequence ID" value="PRR80116.1"/>
    <property type="molecule type" value="Genomic_DNA"/>
</dbReference>
<name>A0A2T0B8A9_9CLOT</name>
<evidence type="ECO:0000313" key="4">
    <source>
        <dbReference type="Proteomes" id="UP000239706"/>
    </source>
</evidence>
<feature type="compositionally biased region" description="Basic and acidic residues" evidence="1">
    <location>
        <begin position="55"/>
        <end position="66"/>
    </location>
</feature>
<organism evidence="3 4">
    <name type="scientific">Clostridium liquoris</name>
    <dbReference type="NCBI Taxonomy" id="1289519"/>
    <lineage>
        <taxon>Bacteria</taxon>
        <taxon>Bacillati</taxon>
        <taxon>Bacillota</taxon>
        <taxon>Clostridia</taxon>
        <taxon>Eubacteriales</taxon>
        <taxon>Clostridiaceae</taxon>
        <taxon>Clostridium</taxon>
    </lineage>
</organism>
<keyword evidence="2" id="KW-0472">Membrane</keyword>
<feature type="region of interest" description="Disordered" evidence="1">
    <location>
        <begin position="50"/>
        <end position="103"/>
    </location>
</feature>
<feature type="compositionally biased region" description="Basic and acidic residues" evidence="1">
    <location>
        <begin position="83"/>
        <end position="103"/>
    </location>
</feature>
<proteinExistence type="predicted"/>
<keyword evidence="4" id="KW-1185">Reference proteome</keyword>
<comment type="caution">
    <text evidence="3">The sequence shown here is derived from an EMBL/GenBank/DDBJ whole genome shotgun (WGS) entry which is preliminary data.</text>
</comment>
<keyword evidence="2" id="KW-1133">Transmembrane helix</keyword>
<gene>
    <name evidence="3" type="ORF">CLLI_05000</name>
</gene>
<reference evidence="3 4" key="1">
    <citation type="submission" date="2018-03" db="EMBL/GenBank/DDBJ databases">
        <title>Genome sequence of Clostridium liquoris DSM 100320.</title>
        <authorList>
            <person name="Poehlein A."/>
            <person name="Daniel R."/>
        </authorList>
    </citation>
    <scope>NUCLEOTIDE SEQUENCE [LARGE SCALE GENOMIC DNA]</scope>
    <source>
        <strain evidence="3 4">DSM 100320</strain>
    </source>
</reference>
<keyword evidence="2" id="KW-0812">Transmembrane</keyword>
<evidence type="ECO:0000313" key="3">
    <source>
        <dbReference type="EMBL" id="PRR80116.1"/>
    </source>
</evidence>
<dbReference type="OrthoDB" id="1938806at2"/>
<evidence type="ECO:0000256" key="2">
    <source>
        <dbReference type="SAM" id="Phobius"/>
    </source>
</evidence>
<dbReference type="AlphaFoldDB" id="A0A2T0B8A9"/>
<accession>A0A2T0B8A9</accession>